<dbReference type="InterPro" id="IPR031321">
    <property type="entry name" value="UCP012641"/>
</dbReference>
<protein>
    <recommendedName>
        <fullName evidence="1">Zinc-ribbon domain-containing protein</fullName>
    </recommendedName>
</protein>
<organism evidence="2 3">
    <name type="scientific">Tanticharoenia sakaeratensis NBRC 103193</name>
    <dbReference type="NCBI Taxonomy" id="1231623"/>
    <lineage>
        <taxon>Bacteria</taxon>
        <taxon>Pseudomonadati</taxon>
        <taxon>Pseudomonadota</taxon>
        <taxon>Alphaproteobacteria</taxon>
        <taxon>Acetobacterales</taxon>
        <taxon>Acetobacteraceae</taxon>
        <taxon>Tanticharoenia</taxon>
    </lineage>
</organism>
<reference evidence="2 3" key="1">
    <citation type="submission" date="2012-10" db="EMBL/GenBank/DDBJ databases">
        <title>Genome sequencing of Tanticharoenia sakaeratensis NBRC 103193.</title>
        <authorList>
            <person name="Azuma Y."/>
            <person name="Hadano H."/>
            <person name="Hirakawa H."/>
            <person name="Matsushita K."/>
        </authorList>
    </citation>
    <scope>NUCLEOTIDE SEQUENCE [LARGE SCALE GENOMIC DNA]</scope>
    <source>
        <strain evidence="2 3">NBRC 103193</strain>
    </source>
</reference>
<proteinExistence type="predicted"/>
<dbReference type="Gene3D" id="3.40.390.70">
    <property type="match status" value="1"/>
</dbReference>
<dbReference type="STRING" id="1231623.Tasa_017_121"/>
<dbReference type="Proteomes" id="UP000032679">
    <property type="component" value="Unassembled WGS sequence"/>
</dbReference>
<dbReference type="Pfam" id="PF10005">
    <property type="entry name" value="Zn_ribbon_DZR_6"/>
    <property type="match status" value="1"/>
</dbReference>
<evidence type="ECO:0000259" key="1">
    <source>
        <dbReference type="Pfam" id="PF10005"/>
    </source>
</evidence>
<evidence type="ECO:0000313" key="2">
    <source>
        <dbReference type="EMBL" id="GAN54238.1"/>
    </source>
</evidence>
<dbReference type="AlphaFoldDB" id="A0A0D6MLV0"/>
<dbReference type="PIRSF" id="PIRSF012641">
    <property type="entry name" value="UCP012641"/>
    <property type="match status" value="1"/>
</dbReference>
<dbReference type="InterPro" id="IPR011201">
    <property type="entry name" value="Zinc-ribbon_6_bact"/>
</dbReference>
<gene>
    <name evidence="2" type="ORF">Tasa_017_121</name>
</gene>
<sequence>MAGLDPMKLFFCSACHQTAFFENDSCARCGHRLGYDPARRAIIALDPMEDGVTWRSVGAADAPDAARFCENAELDACNWLIPAADRHRFCLACRHNQTVPDLTDSGNLSRWRALERAKHRLFHTLLQLNLPITDRHEDPEHGLAFDFLADVPGRQKVMTGHDRGLITIALREADDVERERMRINMGEHYRTVLGHFRHEIGHYLWDLLVQRGGPLDECRALFGDDRKDYGAALKRHYDEGPPADWRENFISAYATMHPWEDFAETWAHYLHMIDALETAQSYGLRTDPHVPEPDLLRAHADVDPFRSADFHALAGVWLPMIYLLNSLNRSMGFRDAYPFVLTQPVLDKMAFMHRLVHAWSRTTPSDR</sequence>
<name>A0A0D6MLV0_9PROT</name>
<accession>A0A0D6MLV0</accession>
<keyword evidence="3" id="KW-1185">Reference proteome</keyword>
<feature type="domain" description="Zinc-ribbon" evidence="1">
    <location>
        <begin position="9"/>
        <end position="103"/>
    </location>
</feature>
<evidence type="ECO:0000313" key="3">
    <source>
        <dbReference type="Proteomes" id="UP000032679"/>
    </source>
</evidence>
<comment type="caution">
    <text evidence="2">The sequence shown here is derived from an EMBL/GenBank/DDBJ whole genome shotgun (WGS) entry which is preliminary data.</text>
</comment>
<dbReference type="Pfam" id="PF15887">
    <property type="entry name" value="Peptidase_Mx"/>
    <property type="match status" value="1"/>
</dbReference>
<dbReference type="EMBL" id="BALE01000017">
    <property type="protein sequence ID" value="GAN54238.1"/>
    <property type="molecule type" value="Genomic_DNA"/>
</dbReference>